<dbReference type="KEGG" id="aaf:AURANDRAFT_7513"/>
<evidence type="ECO:0000313" key="5">
    <source>
        <dbReference type="EMBL" id="EGB04691.1"/>
    </source>
</evidence>
<comment type="similarity">
    <text evidence="1">Belongs to the ubiquitin-activating E1 family.</text>
</comment>
<evidence type="ECO:0000256" key="1">
    <source>
        <dbReference type="ARBA" id="ARBA00005673"/>
    </source>
</evidence>
<dbReference type="PANTHER" id="PTHR10953">
    <property type="entry name" value="UBIQUITIN-ACTIVATING ENZYME E1"/>
    <property type="match status" value="1"/>
</dbReference>
<evidence type="ECO:0000256" key="2">
    <source>
        <dbReference type="ARBA" id="ARBA00022598"/>
    </source>
</evidence>
<dbReference type="eggNOG" id="KOG2012">
    <property type="taxonomic scope" value="Eukaryota"/>
</dbReference>
<evidence type="ECO:0000259" key="4">
    <source>
        <dbReference type="Pfam" id="PF00899"/>
    </source>
</evidence>
<feature type="domain" description="THIF-type NAD/FAD binding fold" evidence="4">
    <location>
        <begin position="2"/>
        <end position="162"/>
    </location>
</feature>
<gene>
    <name evidence="5" type="ORF">AURANDRAFT_7513</name>
</gene>
<keyword evidence="6" id="KW-1185">Reference proteome</keyword>
<dbReference type="OrthoDB" id="10252231at2759"/>
<dbReference type="InterPro" id="IPR042063">
    <property type="entry name" value="Ubi_acti_E1_SCCH"/>
</dbReference>
<dbReference type="GO" id="GO:0005737">
    <property type="term" value="C:cytoplasm"/>
    <property type="evidence" value="ECO:0007669"/>
    <property type="project" value="TreeGrafter"/>
</dbReference>
<dbReference type="EMBL" id="GL833148">
    <property type="protein sequence ID" value="EGB04691.1"/>
    <property type="molecule type" value="Genomic_DNA"/>
</dbReference>
<dbReference type="AlphaFoldDB" id="F0YJP8"/>
<feature type="non-terminal residue" evidence="5">
    <location>
        <position position="164"/>
    </location>
</feature>
<dbReference type="GO" id="GO:0006511">
    <property type="term" value="P:ubiquitin-dependent protein catabolic process"/>
    <property type="evidence" value="ECO:0007669"/>
    <property type="project" value="TreeGrafter"/>
</dbReference>
<evidence type="ECO:0000256" key="3">
    <source>
        <dbReference type="ARBA" id="ARBA00043952"/>
    </source>
</evidence>
<organism evidence="6">
    <name type="scientific">Aureococcus anophagefferens</name>
    <name type="common">Harmful bloom alga</name>
    <dbReference type="NCBI Taxonomy" id="44056"/>
    <lineage>
        <taxon>Eukaryota</taxon>
        <taxon>Sar</taxon>
        <taxon>Stramenopiles</taxon>
        <taxon>Ochrophyta</taxon>
        <taxon>Pelagophyceae</taxon>
        <taxon>Pelagomonadales</taxon>
        <taxon>Pelagomonadaceae</taxon>
        <taxon>Aureococcus</taxon>
    </lineage>
</organism>
<dbReference type="RefSeq" id="XP_009040605.1">
    <property type="nucleotide sequence ID" value="XM_009042357.1"/>
</dbReference>
<sequence length="164" mass="17275">LVVFGAGATGCEILKNLALLGVRRVLVADDDAIEVSNLSRQFLYRPGDIGANKATTAAAAARRFNDDVDVAELERRDVWPWRDIFDDDFWAGVDLVFTALDSVEARLFVDGICVARTLPLVDCGTLGAAGSVQPAVPHVTESYGATADPGAAGGAEDLVPVCTL</sequence>
<dbReference type="InterPro" id="IPR035985">
    <property type="entry name" value="Ubiquitin-activating_enz"/>
</dbReference>
<dbReference type="GeneID" id="20228978"/>
<feature type="non-terminal residue" evidence="5">
    <location>
        <position position="1"/>
    </location>
</feature>
<dbReference type="Pfam" id="PF00899">
    <property type="entry name" value="ThiF"/>
    <property type="match status" value="1"/>
</dbReference>
<name>F0YJP8_AURAN</name>
<dbReference type="PRINTS" id="PR01849">
    <property type="entry name" value="UBIQUITINACT"/>
</dbReference>
<accession>F0YJP8</accession>
<evidence type="ECO:0000313" key="6">
    <source>
        <dbReference type="Proteomes" id="UP000002729"/>
    </source>
</evidence>
<dbReference type="Proteomes" id="UP000002729">
    <property type="component" value="Unassembled WGS sequence"/>
</dbReference>
<keyword evidence="2" id="KW-0436">Ligase</keyword>
<dbReference type="InterPro" id="IPR000594">
    <property type="entry name" value="ThiF_NAD_FAD-bd"/>
</dbReference>
<dbReference type="Gene3D" id="1.10.10.2660">
    <property type="entry name" value="Ubiquitin-activating enzyme E1, SCCH domain"/>
    <property type="match status" value="1"/>
</dbReference>
<proteinExistence type="inferred from homology"/>
<dbReference type="PANTHER" id="PTHR10953:SF4">
    <property type="entry name" value="UBIQUITIN-ACTIVATING ENZYME E1 C-TERMINAL DOMAIN-CONTAINING PROTEIN"/>
    <property type="match status" value="1"/>
</dbReference>
<dbReference type="InterPro" id="IPR000011">
    <property type="entry name" value="UBQ/SUMO-activ_enz_E1-like"/>
</dbReference>
<dbReference type="InterPro" id="IPR045886">
    <property type="entry name" value="ThiF/MoeB/HesA"/>
</dbReference>
<comment type="pathway">
    <text evidence="3">Protein modification.</text>
</comment>
<dbReference type="SUPFAM" id="SSF69572">
    <property type="entry name" value="Activating enzymes of the ubiquitin-like proteins"/>
    <property type="match status" value="1"/>
</dbReference>
<dbReference type="GO" id="GO:0005634">
    <property type="term" value="C:nucleus"/>
    <property type="evidence" value="ECO:0007669"/>
    <property type="project" value="TreeGrafter"/>
</dbReference>
<dbReference type="Gene3D" id="3.40.50.720">
    <property type="entry name" value="NAD(P)-binding Rossmann-like Domain"/>
    <property type="match status" value="1"/>
</dbReference>
<reference evidence="5 6" key="1">
    <citation type="journal article" date="2011" name="Proc. Natl. Acad. Sci. U.S.A.">
        <title>Niche of harmful alga Aureococcus anophagefferens revealed through ecogenomics.</title>
        <authorList>
            <person name="Gobler C.J."/>
            <person name="Berry D.L."/>
            <person name="Dyhrman S.T."/>
            <person name="Wilhelm S.W."/>
            <person name="Salamov A."/>
            <person name="Lobanov A.V."/>
            <person name="Zhang Y."/>
            <person name="Collier J.L."/>
            <person name="Wurch L.L."/>
            <person name="Kustka A.B."/>
            <person name="Dill B.D."/>
            <person name="Shah M."/>
            <person name="VerBerkmoes N.C."/>
            <person name="Kuo A."/>
            <person name="Terry A."/>
            <person name="Pangilinan J."/>
            <person name="Lindquist E.A."/>
            <person name="Lucas S."/>
            <person name="Paulsen I.T."/>
            <person name="Hattenrath-Lehmann T.K."/>
            <person name="Talmage S.C."/>
            <person name="Walker E.A."/>
            <person name="Koch F."/>
            <person name="Burson A.M."/>
            <person name="Marcoval M.A."/>
            <person name="Tang Y.Z."/>
            <person name="Lecleir G.R."/>
            <person name="Coyne K.J."/>
            <person name="Berg G.M."/>
            <person name="Bertrand E.M."/>
            <person name="Saito M.A."/>
            <person name="Gladyshev V.N."/>
            <person name="Grigoriev I.V."/>
        </authorList>
    </citation>
    <scope>NUCLEOTIDE SEQUENCE [LARGE SCALE GENOMIC DNA]</scope>
    <source>
        <strain evidence="6">CCMP 1984</strain>
    </source>
</reference>
<protein>
    <recommendedName>
        <fullName evidence="4">THIF-type NAD/FAD binding fold domain-containing protein</fullName>
    </recommendedName>
</protein>
<dbReference type="GO" id="GO:0006974">
    <property type="term" value="P:DNA damage response"/>
    <property type="evidence" value="ECO:0007669"/>
    <property type="project" value="TreeGrafter"/>
</dbReference>
<dbReference type="GO" id="GO:0004839">
    <property type="term" value="F:ubiquitin activating enzyme activity"/>
    <property type="evidence" value="ECO:0007669"/>
    <property type="project" value="TreeGrafter"/>
</dbReference>
<dbReference type="InParanoid" id="F0YJP8"/>